<organism evidence="2">
    <name type="scientific">marine metagenome</name>
    <dbReference type="NCBI Taxonomy" id="408172"/>
    <lineage>
        <taxon>unclassified sequences</taxon>
        <taxon>metagenomes</taxon>
        <taxon>ecological metagenomes</taxon>
    </lineage>
</organism>
<accession>A0A383BWN5</accession>
<evidence type="ECO:0000313" key="2">
    <source>
        <dbReference type="EMBL" id="SVE24314.1"/>
    </source>
</evidence>
<dbReference type="AlphaFoldDB" id="A0A383BWN5"/>
<sequence length="90" mass="10086">VRILSEDQYDLPGKYIDELNTIDNQLVEIVEEGKIGDFQPQLEKMLNLVRNNGTLVPLDELIESDLVLPNADISFDEATSLFKGEGLIPN</sequence>
<protein>
    <recommendedName>
        <fullName evidence="1">PspA-associated domain-containing protein</fullName>
    </recommendedName>
</protein>
<name>A0A383BWN5_9ZZZZ</name>
<feature type="non-terminal residue" evidence="2">
    <location>
        <position position="1"/>
    </location>
</feature>
<gene>
    <name evidence="2" type="ORF">METZ01_LOCUS477168</name>
</gene>
<reference evidence="2" key="1">
    <citation type="submission" date="2018-05" db="EMBL/GenBank/DDBJ databases">
        <authorList>
            <person name="Lanie J.A."/>
            <person name="Ng W.-L."/>
            <person name="Kazmierczak K.M."/>
            <person name="Andrzejewski T.M."/>
            <person name="Davidsen T.M."/>
            <person name="Wayne K.J."/>
            <person name="Tettelin H."/>
            <person name="Glass J.I."/>
            <person name="Rusch D."/>
            <person name="Podicherti R."/>
            <person name="Tsui H.-C.T."/>
            <person name="Winkler M.E."/>
        </authorList>
    </citation>
    <scope>NUCLEOTIDE SEQUENCE</scope>
</reference>
<feature type="domain" description="PspA-associated" evidence="1">
    <location>
        <begin position="1"/>
        <end position="90"/>
    </location>
</feature>
<evidence type="ECO:0000259" key="1">
    <source>
        <dbReference type="Pfam" id="PF22743"/>
    </source>
</evidence>
<proteinExistence type="predicted"/>
<dbReference type="EMBL" id="UINC01203859">
    <property type="protein sequence ID" value="SVE24314.1"/>
    <property type="molecule type" value="Genomic_DNA"/>
</dbReference>
<dbReference type="Pfam" id="PF22743">
    <property type="entry name" value="PspAA"/>
    <property type="match status" value="1"/>
</dbReference>
<dbReference type="InterPro" id="IPR054437">
    <property type="entry name" value="PspA-assoc_dom"/>
</dbReference>